<evidence type="ECO:0000313" key="10">
    <source>
        <dbReference type="Proteomes" id="UP000186455"/>
    </source>
</evidence>
<comment type="subcellular location">
    <subcellularLocation>
        <location evidence="1">Cell membrane</location>
        <topology evidence="1">Single-pass membrane protein</topology>
    </subcellularLocation>
</comment>
<dbReference type="InterPro" id="IPR052027">
    <property type="entry name" value="PspC"/>
</dbReference>
<evidence type="ECO:0000256" key="3">
    <source>
        <dbReference type="ARBA" id="ARBA00022692"/>
    </source>
</evidence>
<keyword evidence="3 7" id="KW-0812">Transmembrane</keyword>
<feature type="transmembrane region" description="Helical" evidence="7">
    <location>
        <begin position="204"/>
        <end position="224"/>
    </location>
</feature>
<evidence type="ECO:0000256" key="2">
    <source>
        <dbReference type="ARBA" id="ARBA00022475"/>
    </source>
</evidence>
<keyword evidence="4 7" id="KW-1133">Transmembrane helix</keyword>
<evidence type="ECO:0000256" key="7">
    <source>
        <dbReference type="SAM" id="Phobius"/>
    </source>
</evidence>
<keyword evidence="5 7" id="KW-0472">Membrane</keyword>
<feature type="transmembrane region" description="Helical" evidence="7">
    <location>
        <begin position="90"/>
        <end position="108"/>
    </location>
</feature>
<accession>A0A1Q4V2H6</accession>
<dbReference type="AlphaFoldDB" id="A0A1Q4V2H6"/>
<gene>
    <name evidence="9" type="ORF">AB852_26475</name>
</gene>
<sequence length="414" mass="41933">MIGGVCAGLGRHCDMDPVIFRIVLSVLSVAGGIGLVFYGFAWLFVPMDGEDEYEARRMLSGRVDGPALAAVVFALVGCGLFLSMLNNGNLLSSGAVLALLLAGAGYWSRQRDTVDPDPLAAQAVADAPPEAKAPPAPNSTSWWREPVAKDGAQSGGTGYLWAPEGLIRDLGGTVGPPPGPRGPGPGKDQGDGTSSPTAAGGHWIGGWVVLAALVTGGIATGLSWDGSALGDSLQTGLALALAVLGLGIAVSALVGRTGLGSVIVAMITAGLLAGSTALPESITTRWTSPTWAPASAAELRPEYELGTGVGTLDLTGAAPAAGRTVASEVRLGAGQLKVVLPDGARVVMRVKVGLGDIQLPGEHRQDVNIAPGRDRTYTFEPTKQAGKGTPKKSGTIELDLDIGLGQAEVARAAS</sequence>
<dbReference type="GO" id="GO:0005886">
    <property type="term" value="C:plasma membrane"/>
    <property type="evidence" value="ECO:0007669"/>
    <property type="project" value="UniProtKB-SubCell"/>
</dbReference>
<evidence type="ECO:0000256" key="4">
    <source>
        <dbReference type="ARBA" id="ARBA00022989"/>
    </source>
</evidence>
<feature type="region of interest" description="Disordered" evidence="6">
    <location>
        <begin position="170"/>
        <end position="198"/>
    </location>
</feature>
<evidence type="ECO:0000256" key="6">
    <source>
        <dbReference type="SAM" id="MobiDB-lite"/>
    </source>
</evidence>
<feature type="transmembrane region" description="Helical" evidence="7">
    <location>
        <begin position="18"/>
        <end position="45"/>
    </location>
</feature>
<keyword evidence="2" id="KW-1003">Cell membrane</keyword>
<name>A0A1Q4V2H6_9ACTN</name>
<comment type="caution">
    <text evidence="9">The sequence shown here is derived from an EMBL/GenBank/DDBJ whole genome shotgun (WGS) entry which is preliminary data.</text>
</comment>
<evidence type="ECO:0000313" key="9">
    <source>
        <dbReference type="EMBL" id="OKH92072.1"/>
    </source>
</evidence>
<dbReference type="InterPro" id="IPR007168">
    <property type="entry name" value="Phageshock_PspC_N"/>
</dbReference>
<dbReference type="Pfam" id="PF04024">
    <property type="entry name" value="PspC"/>
    <property type="match status" value="1"/>
</dbReference>
<keyword evidence="10" id="KW-1185">Reference proteome</keyword>
<reference evidence="9 10" key="1">
    <citation type="submission" date="2015-06" db="EMBL/GenBank/DDBJ databases">
        <title>Cloning and characterization of the uncialamcin biosynthetic gene cluster.</title>
        <authorList>
            <person name="Yan X."/>
            <person name="Huang T."/>
            <person name="Ge H."/>
            <person name="Shen B."/>
        </authorList>
    </citation>
    <scope>NUCLEOTIDE SEQUENCE [LARGE SCALE GENOMIC DNA]</scope>
    <source>
        <strain evidence="9 10">DCA2648</strain>
    </source>
</reference>
<dbReference type="PANTHER" id="PTHR33885:SF3">
    <property type="entry name" value="PHAGE SHOCK PROTEIN C"/>
    <property type="match status" value="1"/>
</dbReference>
<feature type="transmembrane region" description="Helical" evidence="7">
    <location>
        <begin position="260"/>
        <end position="278"/>
    </location>
</feature>
<evidence type="ECO:0000259" key="8">
    <source>
        <dbReference type="Pfam" id="PF04024"/>
    </source>
</evidence>
<protein>
    <submittedName>
        <fullName evidence="9">Membrane protein</fullName>
    </submittedName>
</protein>
<dbReference type="STRING" id="1048205.AB852_26475"/>
<feature type="transmembrane region" description="Helical" evidence="7">
    <location>
        <begin position="236"/>
        <end position="254"/>
    </location>
</feature>
<dbReference type="EMBL" id="LFBV01000008">
    <property type="protein sequence ID" value="OKH92072.1"/>
    <property type="molecule type" value="Genomic_DNA"/>
</dbReference>
<dbReference type="Proteomes" id="UP000186455">
    <property type="component" value="Unassembled WGS sequence"/>
</dbReference>
<feature type="domain" description="Phage shock protein PspC N-terminal" evidence="8">
    <location>
        <begin position="1"/>
        <end position="47"/>
    </location>
</feature>
<organism evidence="9 10">
    <name type="scientific">Streptomyces uncialis</name>
    <dbReference type="NCBI Taxonomy" id="1048205"/>
    <lineage>
        <taxon>Bacteria</taxon>
        <taxon>Bacillati</taxon>
        <taxon>Actinomycetota</taxon>
        <taxon>Actinomycetes</taxon>
        <taxon>Kitasatosporales</taxon>
        <taxon>Streptomycetaceae</taxon>
        <taxon>Streptomyces</taxon>
    </lineage>
</organism>
<proteinExistence type="predicted"/>
<evidence type="ECO:0000256" key="1">
    <source>
        <dbReference type="ARBA" id="ARBA00004162"/>
    </source>
</evidence>
<feature type="region of interest" description="Disordered" evidence="6">
    <location>
        <begin position="126"/>
        <end position="145"/>
    </location>
</feature>
<evidence type="ECO:0000256" key="5">
    <source>
        <dbReference type="ARBA" id="ARBA00023136"/>
    </source>
</evidence>
<feature type="transmembrane region" description="Helical" evidence="7">
    <location>
        <begin position="65"/>
        <end position="83"/>
    </location>
</feature>
<dbReference type="PANTHER" id="PTHR33885">
    <property type="entry name" value="PHAGE SHOCK PROTEIN C"/>
    <property type="match status" value="1"/>
</dbReference>